<dbReference type="Proteomes" id="UP000017559">
    <property type="component" value="Unassembled WGS sequence"/>
</dbReference>
<proteinExistence type="predicted"/>
<sequence length="205" mass="23014">MFWCVPLSFGWARAINNCPSATSRTPASRIELSFSLTFCRSGPLATSRIPALSHRIIILPHFLSVWSTSYFPDTCPLTSNYHSPRTFLSFAQHLRPGYWANNYSTYADTTVLKLFAHALSWIPSSASLESHTITSKTSLFHQTSLLDILAFLLTLVTLTYNSTSNASPRISVVFLPWIPRKLSFDFGCHFLKPPAFVHALTRTIP</sequence>
<accession>V2W842</accession>
<reference evidence="1 2" key="1">
    <citation type="journal article" date="2014" name="BMC Genomics">
        <title>Genome and secretome analysis of the hemibiotrophic fungal pathogen, Moniliophthora roreri, which causes frosty pod rot disease of cacao: mechanisms of the biotrophic and necrotrophic phases.</title>
        <authorList>
            <person name="Meinhardt L.W."/>
            <person name="Costa G.G.L."/>
            <person name="Thomazella D.P.T."/>
            <person name="Teixeira P.J.P.L."/>
            <person name="Carazzolle M.F."/>
            <person name="Schuster S.C."/>
            <person name="Carlson J.E."/>
            <person name="Guiltinan M.J."/>
            <person name="Mieczkowski P."/>
            <person name="Farmer A."/>
            <person name="Ramaraj T."/>
            <person name="Crozier J."/>
            <person name="Davis R.E."/>
            <person name="Shao J."/>
            <person name="Melnick R.L."/>
            <person name="Pereira G.A.G."/>
            <person name="Bailey B.A."/>
        </authorList>
    </citation>
    <scope>NUCLEOTIDE SEQUENCE [LARGE SCALE GENOMIC DNA]</scope>
    <source>
        <strain evidence="1 2">MCA 2997</strain>
    </source>
</reference>
<dbReference type="AlphaFoldDB" id="V2W842"/>
<evidence type="ECO:0000313" key="1">
    <source>
        <dbReference type="EMBL" id="ESK82993.1"/>
    </source>
</evidence>
<keyword evidence="2" id="KW-1185">Reference proteome</keyword>
<protein>
    <submittedName>
        <fullName evidence="1">Uncharacterized protein</fullName>
    </submittedName>
</protein>
<dbReference type="HOGENOM" id="CLU_1337826_0_0_1"/>
<dbReference type="KEGG" id="mrr:Moror_11773"/>
<comment type="caution">
    <text evidence="1">The sequence shown here is derived from an EMBL/GenBank/DDBJ whole genome shotgun (WGS) entry which is preliminary data.</text>
</comment>
<name>V2W842_MONRO</name>
<dbReference type="EMBL" id="AWSO01001716">
    <property type="protein sequence ID" value="ESK82993.1"/>
    <property type="molecule type" value="Genomic_DNA"/>
</dbReference>
<evidence type="ECO:0000313" key="2">
    <source>
        <dbReference type="Proteomes" id="UP000017559"/>
    </source>
</evidence>
<gene>
    <name evidence="1" type="ORF">Moror_11773</name>
</gene>
<organism evidence="1 2">
    <name type="scientific">Moniliophthora roreri (strain MCA 2997)</name>
    <name type="common">Cocoa frosty pod rot fungus</name>
    <name type="synonym">Crinipellis roreri</name>
    <dbReference type="NCBI Taxonomy" id="1381753"/>
    <lineage>
        <taxon>Eukaryota</taxon>
        <taxon>Fungi</taxon>
        <taxon>Dikarya</taxon>
        <taxon>Basidiomycota</taxon>
        <taxon>Agaricomycotina</taxon>
        <taxon>Agaricomycetes</taxon>
        <taxon>Agaricomycetidae</taxon>
        <taxon>Agaricales</taxon>
        <taxon>Marasmiineae</taxon>
        <taxon>Marasmiaceae</taxon>
        <taxon>Moniliophthora</taxon>
    </lineage>
</organism>